<dbReference type="InterPro" id="IPR012337">
    <property type="entry name" value="RNaseH-like_sf"/>
</dbReference>
<feature type="region of interest" description="Disordered" evidence="1">
    <location>
        <begin position="335"/>
        <end position="356"/>
    </location>
</feature>
<gene>
    <name evidence="3" type="primary">KRBA2_18</name>
    <name evidence="3" type="ORF">g.1983</name>
</gene>
<feature type="domain" description="Integrase catalytic" evidence="2">
    <location>
        <begin position="140"/>
        <end position="315"/>
    </location>
</feature>
<dbReference type="GO" id="GO:0015074">
    <property type="term" value="P:DNA integration"/>
    <property type="evidence" value="ECO:0007669"/>
    <property type="project" value="InterPro"/>
</dbReference>
<sequence>MVDEIIMKQEFDDTMQYRECKSNSKLLSRDQYFNLISDVKNIQSRNYMLAKRYGIMVLNGVETLICPVSKKHPHFKLYAIVDDLFDILHNFHQSIGHGKNKRAMFELVKTWYKNIGKSEIKLYLSLCIKCKQKKNLQNKGFVKPIGFEDFHSRCIIDFIDFQSLPDGDYKYICVYQDHSTKFCILRPLTSNKAKKVADVLLDIFCLFGAPVILQTDKHRDFRKEMLCILRETWPDLNIIYEKSQHRKSQKNIEHTKQDVENILITWMQDNMTSKWSEGLRFVQFIKNKVHYLGTKKSSFNEMFGTDPQTHLSSNILSDKVLQEITLENSASEIDKSIAESSKQNKKRKHREDRQDVNEKFEIQTKKYKKLSNGQCVGTKGSSVRIKVIDLSRKFREPRYITAVILRRTDDGFYQLGCKSGILDELYIISQFTLCSENLLSLNDVPKCKRISLETALEQSVGNGQNYFK</sequence>
<dbReference type="AlphaFoldDB" id="A0A2S2QTV2"/>
<dbReference type="PROSITE" id="PS50994">
    <property type="entry name" value="INTEGRASE"/>
    <property type="match status" value="1"/>
</dbReference>
<evidence type="ECO:0000313" key="3">
    <source>
        <dbReference type="EMBL" id="MBY80552.1"/>
    </source>
</evidence>
<dbReference type="SUPFAM" id="SSF53098">
    <property type="entry name" value="Ribonuclease H-like"/>
    <property type="match status" value="1"/>
</dbReference>
<protein>
    <submittedName>
        <fullName evidence="3">KRAB-A domain-containing protein 2</fullName>
    </submittedName>
</protein>
<evidence type="ECO:0000256" key="1">
    <source>
        <dbReference type="SAM" id="MobiDB-lite"/>
    </source>
</evidence>
<dbReference type="InterPro" id="IPR050951">
    <property type="entry name" value="Retrovirus_Pol_polyprotein"/>
</dbReference>
<reference evidence="3" key="1">
    <citation type="submission" date="2018-04" db="EMBL/GenBank/DDBJ databases">
        <title>Transcriptome assembly of Sipha flava.</title>
        <authorList>
            <person name="Scully E.D."/>
            <person name="Geib S.M."/>
            <person name="Palmer N.A."/>
            <person name="Koch K."/>
            <person name="Bradshaw J."/>
            <person name="Heng-Moss T."/>
            <person name="Sarath G."/>
        </authorList>
    </citation>
    <scope>NUCLEOTIDE SEQUENCE</scope>
</reference>
<dbReference type="PANTHER" id="PTHR37984">
    <property type="entry name" value="PROTEIN CBG26694"/>
    <property type="match status" value="1"/>
</dbReference>
<dbReference type="Gene3D" id="3.30.420.10">
    <property type="entry name" value="Ribonuclease H-like superfamily/Ribonuclease H"/>
    <property type="match status" value="1"/>
</dbReference>
<organism evidence="3">
    <name type="scientific">Sipha flava</name>
    <name type="common">yellow sugarcane aphid</name>
    <dbReference type="NCBI Taxonomy" id="143950"/>
    <lineage>
        <taxon>Eukaryota</taxon>
        <taxon>Metazoa</taxon>
        <taxon>Ecdysozoa</taxon>
        <taxon>Arthropoda</taxon>
        <taxon>Hexapoda</taxon>
        <taxon>Insecta</taxon>
        <taxon>Pterygota</taxon>
        <taxon>Neoptera</taxon>
        <taxon>Paraneoptera</taxon>
        <taxon>Hemiptera</taxon>
        <taxon>Sternorrhyncha</taxon>
        <taxon>Aphidomorpha</taxon>
        <taxon>Aphidoidea</taxon>
        <taxon>Aphididae</taxon>
        <taxon>Sipha</taxon>
    </lineage>
</organism>
<dbReference type="InterPro" id="IPR001584">
    <property type="entry name" value="Integrase_cat-core"/>
</dbReference>
<dbReference type="OrthoDB" id="10038074at2759"/>
<dbReference type="EMBL" id="GGMS01011349">
    <property type="protein sequence ID" value="MBY80552.1"/>
    <property type="molecule type" value="Transcribed_RNA"/>
</dbReference>
<accession>A0A2S2QTV2</accession>
<evidence type="ECO:0000259" key="2">
    <source>
        <dbReference type="PROSITE" id="PS50994"/>
    </source>
</evidence>
<dbReference type="InterPro" id="IPR036397">
    <property type="entry name" value="RNaseH_sf"/>
</dbReference>
<name>A0A2S2QTV2_9HEMI</name>
<dbReference type="PANTHER" id="PTHR37984:SF5">
    <property type="entry name" value="PROTEIN NYNRIN-LIKE"/>
    <property type="match status" value="1"/>
</dbReference>
<proteinExistence type="predicted"/>
<dbReference type="GO" id="GO:0003676">
    <property type="term" value="F:nucleic acid binding"/>
    <property type="evidence" value="ECO:0007669"/>
    <property type="project" value="InterPro"/>
</dbReference>